<dbReference type="PANTHER" id="PTHR12674">
    <property type="entry name" value="PREFOLDIN SUBUNIT 5"/>
    <property type="match status" value="1"/>
</dbReference>
<proteinExistence type="inferred from homology"/>
<keyword evidence="4" id="KW-1185">Reference proteome</keyword>
<dbReference type="InterPro" id="IPR011599">
    <property type="entry name" value="PFD_alpha_archaea"/>
</dbReference>
<dbReference type="GO" id="GO:1990114">
    <property type="term" value="P:RNA polymerase II core complex assembly"/>
    <property type="evidence" value="ECO:0007669"/>
    <property type="project" value="TreeGrafter"/>
</dbReference>
<evidence type="ECO:0000256" key="2">
    <source>
        <dbReference type="ARBA" id="ARBA00023186"/>
    </source>
</evidence>
<evidence type="ECO:0000313" key="3">
    <source>
        <dbReference type="EMBL" id="KOC64146.1"/>
    </source>
</evidence>
<protein>
    <submittedName>
        <fullName evidence="3">Prefoldin subunit 5</fullName>
    </submittedName>
</protein>
<dbReference type="CDD" id="cd23157">
    <property type="entry name" value="Prefoldin_5"/>
    <property type="match status" value="1"/>
</dbReference>
<dbReference type="OrthoDB" id="10267474at2759"/>
<organism evidence="3 4">
    <name type="scientific">Habropoda laboriosa</name>
    <dbReference type="NCBI Taxonomy" id="597456"/>
    <lineage>
        <taxon>Eukaryota</taxon>
        <taxon>Metazoa</taxon>
        <taxon>Ecdysozoa</taxon>
        <taxon>Arthropoda</taxon>
        <taxon>Hexapoda</taxon>
        <taxon>Insecta</taxon>
        <taxon>Pterygota</taxon>
        <taxon>Neoptera</taxon>
        <taxon>Endopterygota</taxon>
        <taxon>Hymenoptera</taxon>
        <taxon>Apocrita</taxon>
        <taxon>Aculeata</taxon>
        <taxon>Apoidea</taxon>
        <taxon>Anthophila</taxon>
        <taxon>Apidae</taxon>
        <taxon>Habropoda</taxon>
    </lineage>
</organism>
<dbReference type="NCBIfam" id="TIGR00293">
    <property type="entry name" value="prefoldin subunit alpha"/>
    <property type="match status" value="1"/>
</dbReference>
<name>A0A0L7R015_9HYME</name>
<dbReference type="InterPro" id="IPR004127">
    <property type="entry name" value="Prefoldin_subunit_alpha"/>
</dbReference>
<dbReference type="AlphaFoldDB" id="A0A0L7R015"/>
<accession>A0A0L7R015</accession>
<dbReference type="GO" id="GO:0005737">
    <property type="term" value="C:cytoplasm"/>
    <property type="evidence" value="ECO:0007669"/>
    <property type="project" value="TreeGrafter"/>
</dbReference>
<dbReference type="Gene3D" id="1.10.287.370">
    <property type="match status" value="1"/>
</dbReference>
<dbReference type="SUPFAM" id="SSF46579">
    <property type="entry name" value="Prefoldin"/>
    <property type="match status" value="1"/>
</dbReference>
<dbReference type="GO" id="GO:1990113">
    <property type="term" value="P:RNA polymerase I assembly"/>
    <property type="evidence" value="ECO:0007669"/>
    <property type="project" value="TreeGrafter"/>
</dbReference>
<dbReference type="GO" id="GO:0016272">
    <property type="term" value="C:prefoldin complex"/>
    <property type="evidence" value="ECO:0007669"/>
    <property type="project" value="InterPro"/>
</dbReference>
<dbReference type="InterPro" id="IPR009053">
    <property type="entry name" value="Prefoldin"/>
</dbReference>
<gene>
    <name evidence="3" type="ORF">WH47_02400</name>
</gene>
<dbReference type="GO" id="GO:0006457">
    <property type="term" value="P:protein folding"/>
    <property type="evidence" value="ECO:0007669"/>
    <property type="project" value="InterPro"/>
</dbReference>
<dbReference type="Proteomes" id="UP000053825">
    <property type="component" value="Unassembled WGS sequence"/>
</dbReference>
<sequence>MTESPHLQQIDLSTLNPQQLAVFKQQLDQELGVFQDSLQTLKIAQSKFQESGSCLEKISPSLEGNEILVPLTGSMYVVGKLADTNNVLIDIGTGYYAQKNIVDAKDYFDRRVAYVTEQMEKIQQLGHEKCKIRATVDALEMKLQMQTQKDVSEHA</sequence>
<comment type="similarity">
    <text evidence="1">Belongs to the prefoldin subunit alpha family.</text>
</comment>
<evidence type="ECO:0000313" key="4">
    <source>
        <dbReference type="Proteomes" id="UP000053825"/>
    </source>
</evidence>
<dbReference type="PANTHER" id="PTHR12674:SF2">
    <property type="entry name" value="PREFOLDIN SUBUNIT 5"/>
    <property type="match status" value="1"/>
</dbReference>
<dbReference type="GO" id="GO:0051082">
    <property type="term" value="F:unfolded protein binding"/>
    <property type="evidence" value="ECO:0007669"/>
    <property type="project" value="InterPro"/>
</dbReference>
<dbReference type="GO" id="GO:1990115">
    <property type="term" value="P:RNA polymerase III assembly"/>
    <property type="evidence" value="ECO:0007669"/>
    <property type="project" value="TreeGrafter"/>
</dbReference>
<dbReference type="EMBL" id="KQ414673">
    <property type="protein sequence ID" value="KOC64146.1"/>
    <property type="molecule type" value="Genomic_DNA"/>
</dbReference>
<evidence type="ECO:0000256" key="1">
    <source>
        <dbReference type="ARBA" id="ARBA00010048"/>
    </source>
</evidence>
<dbReference type="STRING" id="597456.A0A0L7R015"/>
<dbReference type="Pfam" id="PF02996">
    <property type="entry name" value="Prefoldin"/>
    <property type="match status" value="1"/>
</dbReference>
<keyword evidence="2" id="KW-0143">Chaperone</keyword>
<dbReference type="FunFam" id="1.10.287.370:FF:000004">
    <property type="entry name" value="Probable prefoldin subunit 5"/>
    <property type="match status" value="1"/>
</dbReference>
<reference evidence="3 4" key="1">
    <citation type="submission" date="2015-07" db="EMBL/GenBank/DDBJ databases">
        <title>The genome of Habropoda laboriosa.</title>
        <authorList>
            <person name="Pan H."/>
            <person name="Kapheim K."/>
        </authorList>
    </citation>
    <scope>NUCLEOTIDE SEQUENCE [LARGE SCALE GENOMIC DNA]</scope>
    <source>
        <strain evidence="3">0110345459</strain>
    </source>
</reference>